<name>A0A5B8L2Y7_9HYPH</name>
<evidence type="ECO:0000313" key="5">
    <source>
        <dbReference type="Proteomes" id="UP000321389"/>
    </source>
</evidence>
<sequence>MSGRTHMAREIGEIPEAAARLIVTGSDALAAAGEALRAFEPAMLATVARGSSDHAASFLKYATEITARIPVASLGPSIASIYGVTLRLDHAATVAISQSGKSPDIVAMTEMAARGGALTIGLTNAAASPLAEACRHAADIMAGPERSVAATKTFVNSALAGLSLLARWTSDDGLAAALARLPDDLGSAISCDWSGLAEALAGHESLFILGRGPSMAIAQEAALKFKETSGVHAEAYSAAEVMHGPLALVKPGFPVLLLAARDAAEPSLVKAAAALAERGAAVFATTDGVAASHRLPFAATGHPLADPLALIASFYAFVEAFARGRGLDPDTPPNLRKVTETL</sequence>
<dbReference type="RefSeq" id="WP_146300549.1">
    <property type="nucleotide sequence ID" value="NZ_CP042301.2"/>
</dbReference>
<accession>A0A5B8L2Y7</accession>
<dbReference type="Proteomes" id="UP000321389">
    <property type="component" value="Chromosome"/>
</dbReference>
<evidence type="ECO:0000256" key="2">
    <source>
        <dbReference type="ARBA" id="ARBA00022737"/>
    </source>
</evidence>
<evidence type="ECO:0000256" key="1">
    <source>
        <dbReference type="ARBA" id="ARBA00022576"/>
    </source>
</evidence>
<feature type="domain" description="SIS" evidence="3">
    <location>
        <begin position="196"/>
        <end position="327"/>
    </location>
</feature>
<dbReference type="InterPro" id="IPR035490">
    <property type="entry name" value="GlmS/FrlB_SIS"/>
</dbReference>
<dbReference type="PANTHER" id="PTHR10937:SF8">
    <property type="entry name" value="AMINOTRANSFERASE-RELATED"/>
    <property type="match status" value="1"/>
</dbReference>
<dbReference type="GO" id="GO:0097367">
    <property type="term" value="F:carbohydrate derivative binding"/>
    <property type="evidence" value="ECO:0007669"/>
    <property type="project" value="InterPro"/>
</dbReference>
<evidence type="ECO:0000259" key="3">
    <source>
        <dbReference type="PROSITE" id="PS51464"/>
    </source>
</evidence>
<evidence type="ECO:0000313" key="4">
    <source>
        <dbReference type="EMBL" id="QDZ01908.1"/>
    </source>
</evidence>
<proteinExistence type="predicted"/>
<dbReference type="Gene3D" id="3.40.50.10490">
    <property type="entry name" value="Glucose-6-phosphate isomerase like protein, domain 1"/>
    <property type="match status" value="2"/>
</dbReference>
<dbReference type="GO" id="GO:1901135">
    <property type="term" value="P:carbohydrate derivative metabolic process"/>
    <property type="evidence" value="ECO:0007669"/>
    <property type="project" value="InterPro"/>
</dbReference>
<dbReference type="InterPro" id="IPR046348">
    <property type="entry name" value="SIS_dom_sf"/>
</dbReference>
<dbReference type="PROSITE" id="PS51464">
    <property type="entry name" value="SIS"/>
    <property type="match status" value="2"/>
</dbReference>
<dbReference type="KEGG" id="niy:FQ775_16835"/>
<dbReference type="Pfam" id="PF01380">
    <property type="entry name" value="SIS"/>
    <property type="match status" value="2"/>
</dbReference>
<dbReference type="PANTHER" id="PTHR10937">
    <property type="entry name" value="GLUCOSAMINE--FRUCTOSE-6-PHOSPHATE AMINOTRANSFERASE, ISOMERIZING"/>
    <property type="match status" value="1"/>
</dbReference>
<keyword evidence="2" id="KW-0677">Repeat</keyword>
<dbReference type="EMBL" id="CP042301">
    <property type="protein sequence ID" value="QDZ01908.1"/>
    <property type="molecule type" value="Genomic_DNA"/>
</dbReference>
<dbReference type="AlphaFoldDB" id="A0A5B8L2Y7"/>
<dbReference type="CDD" id="cd05008">
    <property type="entry name" value="SIS_GlmS_GlmD_1"/>
    <property type="match status" value="1"/>
</dbReference>
<dbReference type="GO" id="GO:0008483">
    <property type="term" value="F:transaminase activity"/>
    <property type="evidence" value="ECO:0007669"/>
    <property type="project" value="UniProtKB-KW"/>
</dbReference>
<keyword evidence="1" id="KW-0808">Transferase</keyword>
<keyword evidence="5" id="KW-1185">Reference proteome</keyword>
<dbReference type="OrthoDB" id="9761808at2"/>
<dbReference type="SUPFAM" id="SSF53697">
    <property type="entry name" value="SIS domain"/>
    <property type="match status" value="1"/>
</dbReference>
<dbReference type="CDD" id="cd05009">
    <property type="entry name" value="SIS_GlmS_GlmD_2"/>
    <property type="match status" value="1"/>
</dbReference>
<organism evidence="4 5">
    <name type="scientific">Nitratireductor mangrovi</name>
    <dbReference type="NCBI Taxonomy" id="2599600"/>
    <lineage>
        <taxon>Bacteria</taxon>
        <taxon>Pseudomonadati</taxon>
        <taxon>Pseudomonadota</taxon>
        <taxon>Alphaproteobacteria</taxon>
        <taxon>Hyphomicrobiales</taxon>
        <taxon>Phyllobacteriaceae</taxon>
        <taxon>Nitratireductor</taxon>
    </lineage>
</organism>
<gene>
    <name evidence="4" type="ORF">FQ775_16835</name>
</gene>
<keyword evidence="1" id="KW-0032">Aminotransferase</keyword>
<protein>
    <submittedName>
        <fullName evidence="4">SIS domain-containing protein</fullName>
    </submittedName>
</protein>
<dbReference type="InterPro" id="IPR001347">
    <property type="entry name" value="SIS_dom"/>
</dbReference>
<reference evidence="4" key="1">
    <citation type="submission" date="2020-04" db="EMBL/GenBank/DDBJ databases">
        <title>Nitratireductor sp. nov. isolated from mangrove soil.</title>
        <authorList>
            <person name="Ye Y."/>
        </authorList>
    </citation>
    <scope>NUCLEOTIDE SEQUENCE</scope>
    <source>
        <strain evidence="4">SY7</strain>
    </source>
</reference>
<feature type="domain" description="SIS" evidence="3">
    <location>
        <begin position="32"/>
        <end position="174"/>
    </location>
</feature>
<dbReference type="InterPro" id="IPR035466">
    <property type="entry name" value="GlmS/AgaS_SIS"/>
</dbReference>